<accession>A0ABD2I8K3</accession>
<feature type="coiled-coil region" evidence="1">
    <location>
        <begin position="17"/>
        <end position="76"/>
    </location>
</feature>
<name>A0ABD2I8K3_9BILA</name>
<evidence type="ECO:0000256" key="1">
    <source>
        <dbReference type="SAM" id="Coils"/>
    </source>
</evidence>
<comment type="caution">
    <text evidence="2">The sequence shown here is derived from an EMBL/GenBank/DDBJ whole genome shotgun (WGS) entry which is preliminary data.</text>
</comment>
<proteinExistence type="predicted"/>
<dbReference type="EMBL" id="JBICBT010001273">
    <property type="protein sequence ID" value="KAL3075508.1"/>
    <property type="molecule type" value="Genomic_DNA"/>
</dbReference>
<evidence type="ECO:0000313" key="3">
    <source>
        <dbReference type="Proteomes" id="UP001620626"/>
    </source>
</evidence>
<keyword evidence="1" id="KW-0175">Coiled coil</keyword>
<gene>
    <name evidence="2" type="ORF">niasHT_031001</name>
</gene>
<organism evidence="2 3">
    <name type="scientific">Heterodera trifolii</name>
    <dbReference type="NCBI Taxonomy" id="157864"/>
    <lineage>
        <taxon>Eukaryota</taxon>
        <taxon>Metazoa</taxon>
        <taxon>Ecdysozoa</taxon>
        <taxon>Nematoda</taxon>
        <taxon>Chromadorea</taxon>
        <taxon>Rhabditida</taxon>
        <taxon>Tylenchina</taxon>
        <taxon>Tylenchomorpha</taxon>
        <taxon>Tylenchoidea</taxon>
        <taxon>Heteroderidae</taxon>
        <taxon>Heteroderinae</taxon>
        <taxon>Heterodera</taxon>
    </lineage>
</organism>
<protein>
    <submittedName>
        <fullName evidence="2">Uncharacterized protein</fullName>
    </submittedName>
</protein>
<dbReference type="Proteomes" id="UP001620626">
    <property type="component" value="Unassembled WGS sequence"/>
</dbReference>
<reference evidence="2 3" key="1">
    <citation type="submission" date="2024-10" db="EMBL/GenBank/DDBJ databases">
        <authorList>
            <person name="Kim D."/>
        </authorList>
    </citation>
    <scope>NUCLEOTIDE SEQUENCE [LARGE SCALE GENOMIC DNA]</scope>
    <source>
        <strain evidence="2">BH-2024</strain>
    </source>
</reference>
<keyword evidence="3" id="KW-1185">Reference proteome</keyword>
<evidence type="ECO:0000313" key="2">
    <source>
        <dbReference type="EMBL" id="KAL3075508.1"/>
    </source>
</evidence>
<sequence length="97" mass="11636">MLLEKDGEEYNDMAIYVQELTKGMEEAKSQIREYAEMTKRQNWNQIMKDHFASIKIEKANLQIRELETRMDNHSLYTWTQCKPYFNNRRSETGHGNS</sequence>
<dbReference type="AlphaFoldDB" id="A0ABD2I8K3"/>